<gene>
    <name evidence="1" type="ORF">PILCRDRAFT_708794</name>
</gene>
<sequence>MVALQPRHWCDIILPDSFCSVLGLAKSLLFLHNQNQLTTTTSAHIALSRLIPTLTGFLPENPINARTKVEIGTVASDRHGVTTTSQQSISLIVLDLTSSLFINMSLPPIPCYVPGNAISFSTARGKKSSPHSWVTTHLVVWNTQGNVHESLRQAPELHLVRVQHTARPLDEPVPDLNISLKRRLKLATSLLRLVMKAWT</sequence>
<accession>A0A0C3F2K3</accession>
<proteinExistence type="predicted"/>
<reference evidence="1 2" key="1">
    <citation type="submission" date="2014-04" db="EMBL/GenBank/DDBJ databases">
        <authorList>
            <consortium name="DOE Joint Genome Institute"/>
            <person name="Kuo A."/>
            <person name="Tarkka M."/>
            <person name="Buscot F."/>
            <person name="Kohler A."/>
            <person name="Nagy L.G."/>
            <person name="Floudas D."/>
            <person name="Copeland A."/>
            <person name="Barry K.W."/>
            <person name="Cichocki N."/>
            <person name="Veneault-Fourrey C."/>
            <person name="LaButti K."/>
            <person name="Lindquist E.A."/>
            <person name="Lipzen A."/>
            <person name="Lundell T."/>
            <person name="Morin E."/>
            <person name="Murat C."/>
            <person name="Sun H."/>
            <person name="Tunlid A."/>
            <person name="Henrissat B."/>
            <person name="Grigoriev I.V."/>
            <person name="Hibbett D.S."/>
            <person name="Martin F."/>
            <person name="Nordberg H.P."/>
            <person name="Cantor M.N."/>
            <person name="Hua S.X."/>
        </authorList>
    </citation>
    <scope>NUCLEOTIDE SEQUENCE [LARGE SCALE GENOMIC DNA]</scope>
    <source>
        <strain evidence="1 2">F 1598</strain>
    </source>
</reference>
<organism evidence="1 2">
    <name type="scientific">Piloderma croceum (strain F 1598)</name>
    <dbReference type="NCBI Taxonomy" id="765440"/>
    <lineage>
        <taxon>Eukaryota</taxon>
        <taxon>Fungi</taxon>
        <taxon>Dikarya</taxon>
        <taxon>Basidiomycota</taxon>
        <taxon>Agaricomycotina</taxon>
        <taxon>Agaricomycetes</taxon>
        <taxon>Agaricomycetidae</taxon>
        <taxon>Atheliales</taxon>
        <taxon>Atheliaceae</taxon>
        <taxon>Piloderma</taxon>
    </lineage>
</organism>
<protein>
    <submittedName>
        <fullName evidence="1">Uncharacterized protein</fullName>
    </submittedName>
</protein>
<reference evidence="2" key="2">
    <citation type="submission" date="2015-01" db="EMBL/GenBank/DDBJ databases">
        <title>Evolutionary Origins and Diversification of the Mycorrhizal Mutualists.</title>
        <authorList>
            <consortium name="DOE Joint Genome Institute"/>
            <consortium name="Mycorrhizal Genomics Consortium"/>
            <person name="Kohler A."/>
            <person name="Kuo A."/>
            <person name="Nagy L.G."/>
            <person name="Floudas D."/>
            <person name="Copeland A."/>
            <person name="Barry K.W."/>
            <person name="Cichocki N."/>
            <person name="Veneault-Fourrey C."/>
            <person name="LaButti K."/>
            <person name="Lindquist E.A."/>
            <person name="Lipzen A."/>
            <person name="Lundell T."/>
            <person name="Morin E."/>
            <person name="Murat C."/>
            <person name="Riley R."/>
            <person name="Ohm R."/>
            <person name="Sun H."/>
            <person name="Tunlid A."/>
            <person name="Henrissat B."/>
            <person name="Grigoriev I.V."/>
            <person name="Hibbett D.S."/>
            <person name="Martin F."/>
        </authorList>
    </citation>
    <scope>NUCLEOTIDE SEQUENCE [LARGE SCALE GENOMIC DNA]</scope>
    <source>
        <strain evidence="2">F 1598</strain>
    </source>
</reference>
<name>A0A0C3F2K3_PILCF</name>
<dbReference type="Proteomes" id="UP000054166">
    <property type="component" value="Unassembled WGS sequence"/>
</dbReference>
<evidence type="ECO:0000313" key="2">
    <source>
        <dbReference type="Proteomes" id="UP000054166"/>
    </source>
</evidence>
<evidence type="ECO:0000313" key="1">
    <source>
        <dbReference type="EMBL" id="KIM74304.1"/>
    </source>
</evidence>
<dbReference type="EMBL" id="KN833063">
    <property type="protein sequence ID" value="KIM74304.1"/>
    <property type="molecule type" value="Genomic_DNA"/>
</dbReference>
<dbReference type="HOGENOM" id="CLU_1372672_0_0_1"/>
<dbReference type="InParanoid" id="A0A0C3F2K3"/>
<keyword evidence="2" id="KW-1185">Reference proteome</keyword>
<dbReference type="AlphaFoldDB" id="A0A0C3F2K3"/>